<dbReference type="InterPro" id="IPR008271">
    <property type="entry name" value="Ser/Thr_kinase_AS"/>
</dbReference>
<dbReference type="EC" id="2.7.11.1" evidence="1"/>
<dbReference type="InterPro" id="IPR050236">
    <property type="entry name" value="Ser_Thr_kinase_AGC"/>
</dbReference>
<keyword evidence="5" id="KW-0418">Kinase</keyword>
<name>A0ABV2AEY7_9EUKA</name>
<evidence type="ECO:0000256" key="2">
    <source>
        <dbReference type="ARBA" id="ARBA00022527"/>
    </source>
</evidence>
<evidence type="ECO:0000256" key="4">
    <source>
        <dbReference type="ARBA" id="ARBA00022741"/>
    </source>
</evidence>
<dbReference type="EMBL" id="JBDODL010000028">
    <property type="protein sequence ID" value="MES1918212.1"/>
    <property type="molecule type" value="Genomic_DNA"/>
</dbReference>
<dbReference type="Gene3D" id="1.10.510.10">
    <property type="entry name" value="Transferase(Phosphotransferase) domain 1"/>
    <property type="match status" value="1"/>
</dbReference>
<evidence type="ECO:0000256" key="8">
    <source>
        <dbReference type="ARBA" id="ARBA00048679"/>
    </source>
</evidence>
<keyword evidence="11" id="KW-1185">Reference proteome</keyword>
<keyword evidence="2" id="KW-0723">Serine/threonine-protein kinase</keyword>
<evidence type="ECO:0000256" key="3">
    <source>
        <dbReference type="ARBA" id="ARBA00022679"/>
    </source>
</evidence>
<dbReference type="SUPFAM" id="SSF56112">
    <property type="entry name" value="Protein kinase-like (PK-like)"/>
    <property type="match status" value="1"/>
</dbReference>
<proteinExistence type="predicted"/>
<evidence type="ECO:0000256" key="1">
    <source>
        <dbReference type="ARBA" id="ARBA00012513"/>
    </source>
</evidence>
<evidence type="ECO:0000313" key="10">
    <source>
        <dbReference type="EMBL" id="MES1918212.1"/>
    </source>
</evidence>
<accession>A0ABV2AEY7</accession>
<reference evidence="10 11" key="1">
    <citation type="journal article" date="2024" name="BMC Biol.">
        <title>Comparative genomics of Ascetosporea gives new insight into the evolutionary basis for animal parasitism in Rhizaria.</title>
        <authorList>
            <person name="Hiltunen Thoren M."/>
            <person name="Onut-Brannstrom I."/>
            <person name="Alfjorden A."/>
            <person name="Peckova H."/>
            <person name="Swords F."/>
            <person name="Hooper C."/>
            <person name="Holzer A.S."/>
            <person name="Bass D."/>
            <person name="Burki F."/>
        </authorList>
    </citation>
    <scope>NUCLEOTIDE SEQUENCE [LARGE SCALE GENOMIC DNA]</scope>
    <source>
        <strain evidence="10">20-A016</strain>
    </source>
</reference>
<dbReference type="PROSITE" id="PS50011">
    <property type="entry name" value="PROTEIN_KINASE_DOM"/>
    <property type="match status" value="1"/>
</dbReference>
<evidence type="ECO:0000313" key="11">
    <source>
        <dbReference type="Proteomes" id="UP001439008"/>
    </source>
</evidence>
<evidence type="ECO:0000256" key="5">
    <source>
        <dbReference type="ARBA" id="ARBA00022777"/>
    </source>
</evidence>
<dbReference type="PROSITE" id="PS00108">
    <property type="entry name" value="PROTEIN_KINASE_ST"/>
    <property type="match status" value="1"/>
</dbReference>
<dbReference type="InterPro" id="IPR011009">
    <property type="entry name" value="Kinase-like_dom_sf"/>
</dbReference>
<gene>
    <name evidence="10" type="ORF">MHBO_000216</name>
</gene>
<keyword evidence="6" id="KW-0067">ATP-binding</keyword>
<dbReference type="InterPro" id="IPR000719">
    <property type="entry name" value="Prot_kinase_dom"/>
</dbReference>
<feature type="domain" description="Protein kinase" evidence="9">
    <location>
        <begin position="1"/>
        <end position="154"/>
    </location>
</feature>
<sequence length="173" mass="19962">MIIEGLEYLHSLGYVHYDLKPDNILITNDDIVRIADFEFSRSPGDNLNHIQMTDIIIPPELVSGSKVGYYFDSWALGCVLVFVCTRDYLSYDVSYNEILNTSAKTLLKHFDENVTDQEYKTAFRKILEEKLLVHDIEKRLWGKELPNAAEDPDLIKCFDLRQSCGSEVVQICY</sequence>
<comment type="catalytic activity">
    <reaction evidence="7">
        <text>L-threonyl-[protein] + ATP = O-phospho-L-threonyl-[protein] + ADP + H(+)</text>
        <dbReference type="Rhea" id="RHEA:46608"/>
        <dbReference type="Rhea" id="RHEA-COMP:11060"/>
        <dbReference type="Rhea" id="RHEA-COMP:11605"/>
        <dbReference type="ChEBI" id="CHEBI:15378"/>
        <dbReference type="ChEBI" id="CHEBI:30013"/>
        <dbReference type="ChEBI" id="CHEBI:30616"/>
        <dbReference type="ChEBI" id="CHEBI:61977"/>
        <dbReference type="ChEBI" id="CHEBI:456216"/>
        <dbReference type="EC" id="2.7.11.1"/>
    </reaction>
</comment>
<keyword evidence="3" id="KW-0808">Transferase</keyword>
<organism evidence="10 11">
    <name type="scientific">Bonamia ostreae</name>
    <dbReference type="NCBI Taxonomy" id="126728"/>
    <lineage>
        <taxon>Eukaryota</taxon>
        <taxon>Sar</taxon>
        <taxon>Rhizaria</taxon>
        <taxon>Endomyxa</taxon>
        <taxon>Ascetosporea</taxon>
        <taxon>Haplosporida</taxon>
        <taxon>Bonamia</taxon>
    </lineage>
</organism>
<evidence type="ECO:0000256" key="6">
    <source>
        <dbReference type="ARBA" id="ARBA00022840"/>
    </source>
</evidence>
<dbReference type="Proteomes" id="UP001439008">
    <property type="component" value="Unassembled WGS sequence"/>
</dbReference>
<dbReference type="PANTHER" id="PTHR24356">
    <property type="entry name" value="SERINE/THREONINE-PROTEIN KINASE"/>
    <property type="match status" value="1"/>
</dbReference>
<keyword evidence="4" id="KW-0547">Nucleotide-binding</keyword>
<evidence type="ECO:0000259" key="9">
    <source>
        <dbReference type="PROSITE" id="PS50011"/>
    </source>
</evidence>
<evidence type="ECO:0000256" key="7">
    <source>
        <dbReference type="ARBA" id="ARBA00047899"/>
    </source>
</evidence>
<protein>
    <recommendedName>
        <fullName evidence="1">non-specific serine/threonine protein kinase</fullName>
        <ecNumber evidence="1">2.7.11.1</ecNumber>
    </recommendedName>
</protein>
<comment type="caution">
    <text evidence="10">The sequence shown here is derived from an EMBL/GenBank/DDBJ whole genome shotgun (WGS) entry which is preliminary data.</text>
</comment>
<comment type="catalytic activity">
    <reaction evidence="8">
        <text>L-seryl-[protein] + ATP = O-phospho-L-seryl-[protein] + ADP + H(+)</text>
        <dbReference type="Rhea" id="RHEA:17989"/>
        <dbReference type="Rhea" id="RHEA-COMP:9863"/>
        <dbReference type="Rhea" id="RHEA-COMP:11604"/>
        <dbReference type="ChEBI" id="CHEBI:15378"/>
        <dbReference type="ChEBI" id="CHEBI:29999"/>
        <dbReference type="ChEBI" id="CHEBI:30616"/>
        <dbReference type="ChEBI" id="CHEBI:83421"/>
        <dbReference type="ChEBI" id="CHEBI:456216"/>
        <dbReference type="EC" id="2.7.11.1"/>
    </reaction>
</comment>
<dbReference type="Pfam" id="PF00069">
    <property type="entry name" value="Pkinase"/>
    <property type="match status" value="1"/>
</dbReference>